<evidence type="ECO:0000259" key="1">
    <source>
        <dbReference type="Pfam" id="PF25273"/>
    </source>
</evidence>
<protein>
    <recommendedName>
        <fullName evidence="1">DUF7869 domain-containing protein</fullName>
    </recommendedName>
</protein>
<comment type="caution">
    <text evidence="2">The sequence shown here is derived from an EMBL/GenBank/DDBJ whole genome shotgun (WGS) entry which is preliminary data.</text>
</comment>
<feature type="domain" description="DUF7869" evidence="1">
    <location>
        <begin position="143"/>
        <end position="214"/>
    </location>
</feature>
<dbReference type="AlphaFoldDB" id="A0AAV8WX11"/>
<dbReference type="Proteomes" id="UP001162156">
    <property type="component" value="Unassembled WGS sequence"/>
</dbReference>
<gene>
    <name evidence="2" type="ORF">NQ314_015896</name>
</gene>
<dbReference type="EMBL" id="JANEYF010004432">
    <property type="protein sequence ID" value="KAJ8931224.1"/>
    <property type="molecule type" value="Genomic_DNA"/>
</dbReference>
<evidence type="ECO:0000313" key="2">
    <source>
        <dbReference type="EMBL" id="KAJ8931224.1"/>
    </source>
</evidence>
<dbReference type="Pfam" id="PF25273">
    <property type="entry name" value="DUF7869"/>
    <property type="match status" value="1"/>
</dbReference>
<dbReference type="PANTHER" id="PTHR10773">
    <property type="entry name" value="DNA-DIRECTED RNA POLYMERASES I, II, AND III SUBUNIT RPABC2"/>
    <property type="match status" value="1"/>
</dbReference>
<keyword evidence="3" id="KW-1185">Reference proteome</keyword>
<evidence type="ECO:0000313" key="3">
    <source>
        <dbReference type="Proteomes" id="UP001162156"/>
    </source>
</evidence>
<dbReference type="InterPro" id="IPR057191">
    <property type="entry name" value="DUF7869"/>
</dbReference>
<dbReference type="PANTHER" id="PTHR10773:SF19">
    <property type="match status" value="1"/>
</dbReference>
<proteinExistence type="predicted"/>
<accession>A0AAV8WX11</accession>
<sequence length="230" mass="26708">MSPNFNLGFNTPSADTCDSCDTFVLRLKDSADDVEKSPFKEKYTSHLQDADMRYKLKKIDKEKSRNSPAKTKVIMLDLGKCLPTPYLTNNQSYYCLKLWTLNLTIYDATTKKSYCMVWDEFVAERVGHEIASALLKWAEMVLANSTVEHLIIWSDNCPTQNRNVMMMMSYLWLIKTCPNSKTVEHKFLLKEHTHNEADHVHGGVIQRSLKRQSTMEICTPWDRQQRIRST</sequence>
<organism evidence="2 3">
    <name type="scientific">Rhamnusium bicolor</name>
    <dbReference type="NCBI Taxonomy" id="1586634"/>
    <lineage>
        <taxon>Eukaryota</taxon>
        <taxon>Metazoa</taxon>
        <taxon>Ecdysozoa</taxon>
        <taxon>Arthropoda</taxon>
        <taxon>Hexapoda</taxon>
        <taxon>Insecta</taxon>
        <taxon>Pterygota</taxon>
        <taxon>Neoptera</taxon>
        <taxon>Endopterygota</taxon>
        <taxon>Coleoptera</taxon>
        <taxon>Polyphaga</taxon>
        <taxon>Cucujiformia</taxon>
        <taxon>Chrysomeloidea</taxon>
        <taxon>Cerambycidae</taxon>
        <taxon>Lepturinae</taxon>
        <taxon>Rhagiini</taxon>
        <taxon>Rhamnusium</taxon>
    </lineage>
</organism>
<name>A0AAV8WX11_9CUCU</name>
<reference evidence="2" key="1">
    <citation type="journal article" date="2023" name="Insect Mol. Biol.">
        <title>Genome sequencing provides insights into the evolution of gene families encoding plant cell wall-degrading enzymes in longhorned beetles.</title>
        <authorList>
            <person name="Shin N.R."/>
            <person name="Okamura Y."/>
            <person name="Kirsch R."/>
            <person name="Pauchet Y."/>
        </authorList>
    </citation>
    <scope>NUCLEOTIDE SEQUENCE</scope>
    <source>
        <strain evidence="2">RBIC_L_NR</strain>
    </source>
</reference>